<evidence type="ECO:0000259" key="2">
    <source>
        <dbReference type="PROSITE" id="PS50989"/>
    </source>
</evidence>
<dbReference type="RefSeq" id="WP_224191201.1">
    <property type="nucleotide sequence ID" value="NZ_JAIRAU010000005.1"/>
</dbReference>
<sequence>MPVLSSSIDLQGDQFQANRAAQLKLIDEFRAAEKRVRDNSGKQAEKFAKRGQLLPRDRVARLLDRGAPFLELSTLAGFNMHDDDGKGDASGGGCIVGVGVVSGVRCIVSASDSAIKGGAISPMGLRKSLRAQEIALEHKLPIISCVESAGANLLYQAEIFVDGGRVFANMARLSAAGVPQVTIVHGSSTAGGAYLPGLSDYVIAVRGQAKVFLAGPPLVEAALGEIATDEELGGAELHATVTGTAEYMAENDAHALHLARELMANLQRAPLGRFTHDLSTRPHRPPRYDVEDLLGIVPVDFKKPYDVREVIARLVDDSEFFEFKALYGAQTVCGHASIEGHAVGVLGNNGPINPDGATKAGQFIQLCCQSGTPLVFLQNTTGYMVGTAAERAGMVKHGSKMIQAVANADVPKLTVILGGSFGAGNYGMCGRSYDPRFVFAWPGSRIAVMGGEQAAKVMEIITTAKFARMGLKADPDAMAQMGKSIKDRLDAESTALYATARLWDDGLIDPRDTRRVLALALAVCREGEARRVRPNTFGVARL</sequence>
<accession>A0ABS7TMI0</accession>
<gene>
    <name evidence="3" type="ORF">K7C98_09180</name>
</gene>
<evidence type="ECO:0000259" key="1">
    <source>
        <dbReference type="PROSITE" id="PS50980"/>
    </source>
</evidence>
<keyword evidence="4" id="KW-1185">Reference proteome</keyword>
<feature type="domain" description="CoA carboxyltransferase N-terminal" evidence="1">
    <location>
        <begin position="20"/>
        <end position="278"/>
    </location>
</feature>
<organism evidence="3 4">
    <name type="scientific">Nannocystis pusilla</name>
    <dbReference type="NCBI Taxonomy" id="889268"/>
    <lineage>
        <taxon>Bacteria</taxon>
        <taxon>Pseudomonadati</taxon>
        <taxon>Myxococcota</taxon>
        <taxon>Polyangia</taxon>
        <taxon>Nannocystales</taxon>
        <taxon>Nannocystaceae</taxon>
        <taxon>Nannocystis</taxon>
    </lineage>
</organism>
<dbReference type="Gene3D" id="3.90.226.10">
    <property type="entry name" value="2-enoyl-CoA Hydratase, Chain A, domain 1"/>
    <property type="match status" value="2"/>
</dbReference>
<protein>
    <submittedName>
        <fullName evidence="3">Acyl-CoA carboxylase subunit beta</fullName>
    </submittedName>
</protein>
<dbReference type="SUPFAM" id="SSF52096">
    <property type="entry name" value="ClpP/crotonase"/>
    <property type="match status" value="2"/>
</dbReference>
<evidence type="ECO:0000313" key="3">
    <source>
        <dbReference type="EMBL" id="MBZ5709431.1"/>
    </source>
</evidence>
<dbReference type="InterPro" id="IPR029045">
    <property type="entry name" value="ClpP/crotonase-like_dom_sf"/>
</dbReference>
<dbReference type="Proteomes" id="UP001139031">
    <property type="component" value="Unassembled WGS sequence"/>
</dbReference>
<comment type="caution">
    <text evidence="3">The sequence shown here is derived from an EMBL/GenBank/DDBJ whole genome shotgun (WGS) entry which is preliminary data.</text>
</comment>
<dbReference type="PROSITE" id="PS50989">
    <property type="entry name" value="COA_CT_CTER"/>
    <property type="match status" value="1"/>
</dbReference>
<reference evidence="3" key="1">
    <citation type="submission" date="2021-08" db="EMBL/GenBank/DDBJ databases">
        <authorList>
            <person name="Stevens D.C."/>
        </authorList>
    </citation>
    <scope>NUCLEOTIDE SEQUENCE</scope>
    <source>
        <strain evidence="3">DSM 53165</strain>
    </source>
</reference>
<feature type="domain" description="CoA carboxyltransferase C-terminal" evidence="2">
    <location>
        <begin position="285"/>
        <end position="523"/>
    </location>
</feature>
<dbReference type="PANTHER" id="PTHR22855">
    <property type="entry name" value="ACETYL, PROPIONYL, PYRUVATE, AND GLUTACONYL CARBOXYLASE-RELATED"/>
    <property type="match status" value="1"/>
</dbReference>
<dbReference type="EMBL" id="JAIRAU010000005">
    <property type="protein sequence ID" value="MBZ5709431.1"/>
    <property type="molecule type" value="Genomic_DNA"/>
</dbReference>
<dbReference type="InterPro" id="IPR011762">
    <property type="entry name" value="COA_CT_N"/>
</dbReference>
<dbReference type="InterPro" id="IPR011763">
    <property type="entry name" value="COA_CT_C"/>
</dbReference>
<proteinExistence type="predicted"/>
<dbReference type="Pfam" id="PF01039">
    <property type="entry name" value="Carboxyl_trans"/>
    <property type="match status" value="1"/>
</dbReference>
<dbReference type="InterPro" id="IPR045190">
    <property type="entry name" value="MCCB/AccD1-like"/>
</dbReference>
<dbReference type="InterPro" id="IPR034733">
    <property type="entry name" value="AcCoA_carboxyl_beta"/>
</dbReference>
<evidence type="ECO:0000313" key="4">
    <source>
        <dbReference type="Proteomes" id="UP001139031"/>
    </source>
</evidence>
<name>A0ABS7TMI0_9BACT</name>
<dbReference type="PANTHER" id="PTHR22855:SF46">
    <property type="entry name" value="METHYLCROTONOYL-COA CARBOXYLASE"/>
    <property type="match status" value="1"/>
</dbReference>
<dbReference type="PROSITE" id="PS50980">
    <property type="entry name" value="COA_CT_NTER"/>
    <property type="match status" value="1"/>
</dbReference>